<name>A0A4S2AEQ8_9BACE</name>
<evidence type="ECO:0000259" key="1">
    <source>
        <dbReference type="Pfam" id="PF03050"/>
    </source>
</evidence>
<gene>
    <name evidence="2" type="ORF">E5355_17655</name>
</gene>
<dbReference type="InterPro" id="IPR004291">
    <property type="entry name" value="Transposase_IS66_central"/>
</dbReference>
<feature type="domain" description="Transposase IS66 central" evidence="1">
    <location>
        <begin position="28"/>
        <end position="89"/>
    </location>
</feature>
<protein>
    <recommendedName>
        <fullName evidence="1">Transposase IS66 central domain-containing protein</fullName>
    </recommendedName>
</protein>
<proteinExistence type="predicted"/>
<evidence type="ECO:0000313" key="3">
    <source>
        <dbReference type="Proteomes" id="UP000310532"/>
    </source>
</evidence>
<dbReference type="Proteomes" id="UP000310532">
    <property type="component" value="Unassembled WGS sequence"/>
</dbReference>
<reference evidence="2 3" key="1">
    <citation type="submission" date="2019-04" db="EMBL/GenBank/DDBJ databases">
        <title>Microbes associate with the intestines of laboratory mice.</title>
        <authorList>
            <person name="Navarre W."/>
            <person name="Wong E."/>
            <person name="Huang K."/>
            <person name="Tropini C."/>
            <person name="Ng K."/>
            <person name="Yu B."/>
        </authorList>
    </citation>
    <scope>NUCLEOTIDE SEQUENCE [LARGE SCALE GENOMIC DNA]</scope>
    <source>
        <strain evidence="2 3">NM69_E16B</strain>
    </source>
</reference>
<sequence>MQSDGRIHEGYSPKDGGLEKMDVVLSTHASADFLAHLAFDHFVLNIPYYREMYRLWDHKMSLSRMTLINWLAPGASFTGSLIESLKKRCYGEGLHYQL</sequence>
<comment type="caution">
    <text evidence="2">The sequence shown here is derived from an EMBL/GenBank/DDBJ whole genome shotgun (WGS) entry which is preliminary data.</text>
</comment>
<dbReference type="EMBL" id="SRYZ01000067">
    <property type="protein sequence ID" value="TGX99297.1"/>
    <property type="molecule type" value="Genomic_DNA"/>
</dbReference>
<keyword evidence="3" id="KW-1185">Reference proteome</keyword>
<evidence type="ECO:0000313" key="2">
    <source>
        <dbReference type="EMBL" id="TGX99297.1"/>
    </source>
</evidence>
<organism evidence="2 3">
    <name type="scientific">Bacteroides muris</name>
    <name type="common">ex Afrizal et al. 2022</name>
    <dbReference type="NCBI Taxonomy" id="2516960"/>
    <lineage>
        <taxon>Bacteria</taxon>
        <taxon>Pseudomonadati</taxon>
        <taxon>Bacteroidota</taxon>
        <taxon>Bacteroidia</taxon>
        <taxon>Bacteroidales</taxon>
        <taxon>Bacteroidaceae</taxon>
        <taxon>Bacteroides</taxon>
    </lineage>
</organism>
<accession>A0A4S2AEQ8</accession>
<dbReference type="Pfam" id="PF03050">
    <property type="entry name" value="DDE_Tnp_IS66"/>
    <property type="match status" value="1"/>
</dbReference>
<dbReference type="RefSeq" id="WP_136011372.1">
    <property type="nucleotide sequence ID" value="NZ_SRYZ01000067.1"/>
</dbReference>
<dbReference type="AlphaFoldDB" id="A0A4S2AEQ8"/>